<dbReference type="SUPFAM" id="SSF57196">
    <property type="entry name" value="EGF/Laminin"/>
    <property type="match status" value="1"/>
</dbReference>
<dbReference type="Pfam" id="PF01414">
    <property type="entry name" value="DSL"/>
    <property type="match status" value="1"/>
</dbReference>
<accession>A0AAN5DDI7</accession>
<keyword evidence="15" id="KW-1185">Reference proteome</keyword>
<feature type="domain" description="EGF-like" evidence="12">
    <location>
        <begin position="175"/>
        <end position="206"/>
    </location>
</feature>
<protein>
    <recommendedName>
        <fullName evidence="8">Delta-like protein</fullName>
    </recommendedName>
</protein>
<dbReference type="Proteomes" id="UP001328107">
    <property type="component" value="Unassembled WGS sequence"/>
</dbReference>
<evidence type="ECO:0000259" key="13">
    <source>
        <dbReference type="PROSITE" id="PS51051"/>
    </source>
</evidence>
<feature type="disulfide bond" evidence="6">
    <location>
        <begin position="196"/>
        <end position="205"/>
    </location>
</feature>
<comment type="caution">
    <text evidence="14">The sequence shown here is derived from an EMBL/GenBank/DDBJ whole genome shotgun (WGS) entry which is preliminary data.</text>
</comment>
<evidence type="ECO:0000313" key="15">
    <source>
        <dbReference type="Proteomes" id="UP001328107"/>
    </source>
</evidence>
<dbReference type="CDD" id="cd00054">
    <property type="entry name" value="EGF_CA"/>
    <property type="match status" value="1"/>
</dbReference>
<feature type="domain" description="DSL" evidence="13">
    <location>
        <begin position="132"/>
        <end position="174"/>
    </location>
</feature>
<keyword evidence="1 8" id="KW-0217">Developmental protein</keyword>
<evidence type="ECO:0000256" key="4">
    <source>
        <dbReference type="ARBA" id="ARBA00022782"/>
    </source>
</evidence>
<feature type="disulfide bond" evidence="6">
    <location>
        <begin position="179"/>
        <end position="189"/>
    </location>
</feature>
<proteinExistence type="predicted"/>
<keyword evidence="3 8" id="KW-0677">Repeat</keyword>
<name>A0AAN5DDI7_9BILA</name>
<dbReference type="PANTHER" id="PTHR24049">
    <property type="entry name" value="CRUMBS FAMILY MEMBER"/>
    <property type="match status" value="1"/>
</dbReference>
<sequence length="464" mass="49434">EEVSIHPVGDPIMTTTSALLLTLLMMATSGAAADGRFSVQLRLSALSETPVTTTIVLQGEAHQPLTVSSHNTQSLTIDFKMNSGQVLDNEPILLDVSVRTDKDFKMETVHLDRVSPQVHSIGGFISIASSESKCAKNYYGPFCSWNCAPNEKMHLACTPEGERICMEGWQGPKCDQQVCPIACKNGGACDGGRCRCPEGFSGAACEQCVPAVGCLNGACHNNKTGTCACREGWSGALCNIDLSMCSKERSPCASDETCVAKAPGRTLCIRTKDNSGTIGSLDNRKQCPCKNGGSCLSSTGRSSSPICSCPFGFGGRFCEQSTVPVETAPDAQSTIKYFIVAHALTCSLLLICALLLFVVALRIIKSSRVCGSPAPPSNDQSKTRAKQNFISLPMPDDLSPPSPSKGDDLFSAAKEHSKKVHSEKIDETTGEPRYTKPPTCASTVFSTSVDFSTEKEKVYEALPV</sequence>
<keyword evidence="8 10" id="KW-1133">Transmembrane helix</keyword>
<reference evidence="15" key="1">
    <citation type="submission" date="2022-10" db="EMBL/GenBank/DDBJ databases">
        <title>Genome assembly of Pristionchus species.</title>
        <authorList>
            <person name="Yoshida K."/>
            <person name="Sommer R.J."/>
        </authorList>
    </citation>
    <scope>NUCLEOTIDE SEQUENCE [LARGE SCALE GENOMIC DNA]</scope>
    <source>
        <strain evidence="15">RS5460</strain>
    </source>
</reference>
<keyword evidence="8 11" id="KW-0732">Signal</keyword>
<dbReference type="GO" id="GO:0030154">
    <property type="term" value="P:cell differentiation"/>
    <property type="evidence" value="ECO:0007669"/>
    <property type="project" value="UniProtKB-KW"/>
</dbReference>
<keyword evidence="2 6" id="KW-0245">EGF-like domain</keyword>
<feature type="disulfide bond" evidence="7">
    <location>
        <begin position="165"/>
        <end position="174"/>
    </location>
</feature>
<evidence type="ECO:0000256" key="8">
    <source>
        <dbReference type="RuleBase" id="RU280815"/>
    </source>
</evidence>
<feature type="domain" description="EGF-like" evidence="12">
    <location>
        <begin position="283"/>
        <end position="319"/>
    </location>
</feature>
<feature type="transmembrane region" description="Helical" evidence="10">
    <location>
        <begin position="337"/>
        <end position="361"/>
    </location>
</feature>
<feature type="region of interest" description="Disordered" evidence="9">
    <location>
        <begin position="391"/>
        <end position="439"/>
    </location>
</feature>
<dbReference type="SMART" id="SM00051">
    <property type="entry name" value="DSL"/>
    <property type="match status" value="1"/>
</dbReference>
<dbReference type="EMBL" id="BTRK01000006">
    <property type="protein sequence ID" value="GMR60145.1"/>
    <property type="molecule type" value="Genomic_DNA"/>
</dbReference>
<dbReference type="GO" id="GO:0007154">
    <property type="term" value="P:cell communication"/>
    <property type="evidence" value="ECO:0007669"/>
    <property type="project" value="InterPro"/>
</dbReference>
<gene>
    <name evidence="14" type="ORF">PMAYCL1PPCAC_30340</name>
</gene>
<dbReference type="Gene3D" id="2.10.25.10">
    <property type="entry name" value="Laminin"/>
    <property type="match status" value="2"/>
</dbReference>
<dbReference type="PROSITE" id="PS01186">
    <property type="entry name" value="EGF_2"/>
    <property type="match status" value="2"/>
</dbReference>
<evidence type="ECO:0000256" key="3">
    <source>
        <dbReference type="ARBA" id="ARBA00022737"/>
    </source>
</evidence>
<dbReference type="GO" id="GO:0016020">
    <property type="term" value="C:membrane"/>
    <property type="evidence" value="ECO:0007669"/>
    <property type="project" value="UniProtKB-SubCell"/>
</dbReference>
<evidence type="ECO:0000256" key="6">
    <source>
        <dbReference type="PROSITE-ProRule" id="PRU00076"/>
    </source>
</evidence>
<dbReference type="PROSITE" id="PS50026">
    <property type="entry name" value="EGF_3"/>
    <property type="match status" value="2"/>
</dbReference>
<keyword evidence="8 10" id="KW-0812">Transmembrane</keyword>
<comment type="function">
    <text evidence="8">Putative Notch ligand involved in the mediation of Notch signaling.</text>
</comment>
<evidence type="ECO:0000256" key="1">
    <source>
        <dbReference type="ARBA" id="ARBA00022473"/>
    </source>
</evidence>
<evidence type="ECO:0000256" key="9">
    <source>
        <dbReference type="SAM" id="MobiDB-lite"/>
    </source>
</evidence>
<feature type="non-terminal residue" evidence="14">
    <location>
        <position position="1"/>
    </location>
</feature>
<dbReference type="Gene3D" id="2.10.25.140">
    <property type="match status" value="1"/>
</dbReference>
<dbReference type="PROSITE" id="PS00022">
    <property type="entry name" value="EGF_1"/>
    <property type="match status" value="3"/>
</dbReference>
<evidence type="ECO:0000256" key="5">
    <source>
        <dbReference type="ARBA" id="ARBA00023157"/>
    </source>
</evidence>
<evidence type="ECO:0000313" key="14">
    <source>
        <dbReference type="EMBL" id="GMR60145.1"/>
    </source>
</evidence>
<feature type="chain" id="PRO_5042952621" description="Delta-like protein" evidence="11">
    <location>
        <begin position="33"/>
        <end position="464"/>
    </location>
</feature>
<keyword evidence="4" id="KW-0221">Differentiation</keyword>
<dbReference type="PROSITE" id="PS51051">
    <property type="entry name" value="DSL"/>
    <property type="match status" value="1"/>
</dbReference>
<keyword evidence="8 10" id="KW-0472">Membrane</keyword>
<dbReference type="InterPro" id="IPR051022">
    <property type="entry name" value="Notch_Cell-Fate_Det"/>
</dbReference>
<evidence type="ECO:0000256" key="11">
    <source>
        <dbReference type="SAM" id="SignalP"/>
    </source>
</evidence>
<dbReference type="InterPro" id="IPR001774">
    <property type="entry name" value="DSL"/>
</dbReference>
<evidence type="ECO:0000259" key="12">
    <source>
        <dbReference type="PROSITE" id="PS50026"/>
    </source>
</evidence>
<dbReference type="InterPro" id="IPR000742">
    <property type="entry name" value="EGF"/>
</dbReference>
<comment type="caution">
    <text evidence="6">Lacks conserved residue(s) required for the propagation of feature annotation.</text>
</comment>
<comment type="subcellular location">
    <subcellularLocation>
        <location evidence="8">Membrane</location>
        <topology evidence="8">Single-pass type I membrane protein</topology>
    </subcellularLocation>
</comment>
<dbReference type="AlphaFoldDB" id="A0AAN5DDI7"/>
<evidence type="ECO:0000256" key="10">
    <source>
        <dbReference type="SAM" id="Phobius"/>
    </source>
</evidence>
<organism evidence="14 15">
    <name type="scientific">Pristionchus mayeri</name>
    <dbReference type="NCBI Taxonomy" id="1317129"/>
    <lineage>
        <taxon>Eukaryota</taxon>
        <taxon>Metazoa</taxon>
        <taxon>Ecdysozoa</taxon>
        <taxon>Nematoda</taxon>
        <taxon>Chromadorea</taxon>
        <taxon>Rhabditida</taxon>
        <taxon>Rhabditina</taxon>
        <taxon>Diplogasteromorpha</taxon>
        <taxon>Diplogasteroidea</taxon>
        <taxon>Neodiplogasteridae</taxon>
        <taxon>Pristionchus</taxon>
    </lineage>
</organism>
<feature type="signal peptide" evidence="11">
    <location>
        <begin position="1"/>
        <end position="32"/>
    </location>
</feature>
<feature type="disulfide bond" evidence="7">
    <location>
        <begin position="134"/>
        <end position="143"/>
    </location>
</feature>
<evidence type="ECO:0000256" key="7">
    <source>
        <dbReference type="PROSITE-ProRule" id="PRU00377"/>
    </source>
</evidence>
<dbReference type="SMART" id="SM00181">
    <property type="entry name" value="EGF"/>
    <property type="match status" value="3"/>
</dbReference>
<evidence type="ECO:0000256" key="2">
    <source>
        <dbReference type="ARBA" id="ARBA00022536"/>
    </source>
</evidence>
<keyword evidence="5 6" id="KW-1015">Disulfide bond</keyword>
<feature type="disulfide bond" evidence="6">
    <location>
        <begin position="309"/>
        <end position="318"/>
    </location>
</feature>